<dbReference type="GO" id="GO:0006355">
    <property type="term" value="P:regulation of DNA-templated transcription"/>
    <property type="evidence" value="ECO:0007669"/>
    <property type="project" value="InterPro"/>
</dbReference>
<sequence length="777" mass="80583">MGVVLALRGGGGLSIPSSASPSDVISLLHRERASQDTWVDVAKAFLLHGNTDVYQAVLQGLVAQATGSAPEPVTFPVLQAHCALAAWHSHRGRNNRSIARAAFDEASTLLLNARNRALDDALPLLCMGQLALDKDNNRVAARQQFVQASKHLLGGRPTIAPTLALAALEFGEGNYKEALDRYKEALRRHPGCPAEVRLGLAACLFRLGDVVQAGAAYQRALDLDPSCTQALLGLAVLKLSASQTSEDMRDGSRLLVRAFEQDPENPYTLVLLAYFSLQQGFVDGAAKLAKAALDASDSEPLRLECTTVLARALHAQGRNGEAFRLYSQAATLDPRAPLPALGLGQLSLLRGELTNAASVLEGALTVVPAWTDALQVLGKLYPRLRLGPDAAGIPHFKAALKRLGERADLWEMLGDVLAPLDPGGALAAYQHAVALWGPANAGDAVQAGADRAPSATPSSPSPHPAPSARLLNNTAVLQLRAGQAPRAAASMEAALAAAAEGRLDGLGAEARVTLGFNAARRKTPRDVERAEVHFSYAAREYARALERDPANLWAAQGLGCVLAEAGHLREARVAFTAVNEAAAASGGFVAAPDAGVNLAHDGEEAPGTAALAAAGLLSSDEEEYAAGPGSEEEEAAEGQRPRKRKSSSAKASDQAGTRKKKAKLLRKGRRGGNGAADERAGDMGAEGDAMGAAHDGVEARDEDGADARDSGLITTDADVPGTAEGRTAAEAMADLFGSDSDGGSFAPGASDDDEDQEELEEAAEGGAGEESDGGVGV</sequence>
<dbReference type="GeneID" id="23618023"/>
<dbReference type="GO" id="GO:0000993">
    <property type="term" value="F:RNA polymerase II complex binding"/>
    <property type="evidence" value="ECO:0007669"/>
    <property type="project" value="TreeGrafter"/>
</dbReference>
<feature type="region of interest" description="Disordered" evidence="4">
    <location>
        <begin position="620"/>
        <end position="722"/>
    </location>
</feature>
<keyword evidence="1" id="KW-0677">Repeat</keyword>
<dbReference type="GO" id="GO:0016593">
    <property type="term" value="C:Cdc73/Paf1 complex"/>
    <property type="evidence" value="ECO:0007669"/>
    <property type="project" value="TreeGrafter"/>
</dbReference>
<dbReference type="PANTHER" id="PTHR14027">
    <property type="entry name" value="RNA POLYMERASE-ASSOCIATED PROTEIN CTR9"/>
    <property type="match status" value="1"/>
</dbReference>
<accession>A0A087SLS1</accession>
<dbReference type="Gene3D" id="1.25.40.10">
    <property type="entry name" value="Tetratricopeptide repeat domain"/>
    <property type="match status" value="2"/>
</dbReference>
<dbReference type="OrthoDB" id="343875at2759"/>
<dbReference type="InterPro" id="IPR019734">
    <property type="entry name" value="TPR_rpt"/>
</dbReference>
<dbReference type="KEGG" id="apro:F751_6632"/>
<evidence type="ECO:0000256" key="1">
    <source>
        <dbReference type="ARBA" id="ARBA00022737"/>
    </source>
</evidence>
<dbReference type="Pfam" id="PF13432">
    <property type="entry name" value="TPR_16"/>
    <property type="match status" value="2"/>
</dbReference>
<feature type="repeat" description="TPR" evidence="3">
    <location>
        <begin position="194"/>
        <end position="227"/>
    </location>
</feature>
<feature type="compositionally biased region" description="Low complexity" evidence="4">
    <location>
        <begin position="682"/>
        <end position="694"/>
    </location>
</feature>
<keyword evidence="6" id="KW-1185">Reference proteome</keyword>
<dbReference type="GO" id="GO:0006368">
    <property type="term" value="P:transcription elongation by RNA polymerase II"/>
    <property type="evidence" value="ECO:0007669"/>
    <property type="project" value="TreeGrafter"/>
</dbReference>
<dbReference type="STRING" id="3075.A0A087SLS1"/>
<dbReference type="Proteomes" id="UP000028924">
    <property type="component" value="Unassembled WGS sequence"/>
</dbReference>
<dbReference type="AlphaFoldDB" id="A0A087SLS1"/>
<dbReference type="Pfam" id="PF14559">
    <property type="entry name" value="TPR_19"/>
    <property type="match status" value="1"/>
</dbReference>
<evidence type="ECO:0000256" key="2">
    <source>
        <dbReference type="ARBA" id="ARBA00022803"/>
    </source>
</evidence>
<dbReference type="PANTHER" id="PTHR14027:SF2">
    <property type="entry name" value="RNA POLYMERASE-ASSOCIATED PROTEIN CTR9 HOMOLOG"/>
    <property type="match status" value="1"/>
</dbReference>
<dbReference type="SUPFAM" id="SSF48452">
    <property type="entry name" value="TPR-like"/>
    <property type="match status" value="1"/>
</dbReference>
<protein>
    <submittedName>
        <fullName evidence="5">RNA polymerase-associated protein CTR9-like protein</fullName>
    </submittedName>
</protein>
<dbReference type="SUPFAM" id="SSF81901">
    <property type="entry name" value="HCP-like"/>
    <property type="match status" value="1"/>
</dbReference>
<keyword evidence="2 3" id="KW-0802">TPR repeat</keyword>
<dbReference type="RefSeq" id="XP_011399613.1">
    <property type="nucleotide sequence ID" value="XM_011401311.1"/>
</dbReference>
<dbReference type="InterPro" id="IPR011990">
    <property type="entry name" value="TPR-like_helical_dom_sf"/>
</dbReference>
<feature type="region of interest" description="Disordered" evidence="4">
    <location>
        <begin position="445"/>
        <end position="468"/>
    </location>
</feature>
<dbReference type="eggNOG" id="KOG2002">
    <property type="taxonomic scope" value="Eukaryota"/>
</dbReference>
<evidence type="ECO:0000256" key="4">
    <source>
        <dbReference type="SAM" id="MobiDB-lite"/>
    </source>
</evidence>
<evidence type="ECO:0000313" key="6">
    <source>
        <dbReference type="Proteomes" id="UP000028924"/>
    </source>
</evidence>
<name>A0A087SLS1_AUXPR</name>
<reference evidence="5 6" key="1">
    <citation type="journal article" date="2014" name="BMC Genomics">
        <title>Oil accumulation mechanisms of the oleaginous microalga Chlorella protothecoides revealed through its genome, transcriptomes, and proteomes.</title>
        <authorList>
            <person name="Gao C."/>
            <person name="Wang Y."/>
            <person name="Shen Y."/>
            <person name="Yan D."/>
            <person name="He X."/>
            <person name="Dai J."/>
            <person name="Wu Q."/>
        </authorList>
    </citation>
    <scope>NUCLEOTIDE SEQUENCE [LARGE SCALE GENOMIC DNA]</scope>
    <source>
        <strain evidence="5 6">0710</strain>
    </source>
</reference>
<proteinExistence type="predicted"/>
<dbReference type="InterPro" id="IPR031101">
    <property type="entry name" value="Ctr9"/>
</dbReference>
<feature type="compositionally biased region" description="Acidic residues" evidence="4">
    <location>
        <begin position="620"/>
        <end position="636"/>
    </location>
</feature>
<evidence type="ECO:0000313" key="5">
    <source>
        <dbReference type="EMBL" id="KFM26675.1"/>
    </source>
</evidence>
<organism evidence="5 6">
    <name type="scientific">Auxenochlorella protothecoides</name>
    <name type="common">Green microalga</name>
    <name type="synonym">Chlorella protothecoides</name>
    <dbReference type="NCBI Taxonomy" id="3075"/>
    <lineage>
        <taxon>Eukaryota</taxon>
        <taxon>Viridiplantae</taxon>
        <taxon>Chlorophyta</taxon>
        <taxon>core chlorophytes</taxon>
        <taxon>Trebouxiophyceae</taxon>
        <taxon>Chlorellales</taxon>
        <taxon>Chlorellaceae</taxon>
        <taxon>Auxenochlorella</taxon>
    </lineage>
</organism>
<gene>
    <name evidence="5" type="ORF">F751_6632</name>
</gene>
<dbReference type="PROSITE" id="PS50005">
    <property type="entry name" value="TPR"/>
    <property type="match status" value="1"/>
</dbReference>
<feature type="compositionally biased region" description="Basic residues" evidence="4">
    <location>
        <begin position="657"/>
        <end position="670"/>
    </location>
</feature>
<feature type="region of interest" description="Disordered" evidence="4">
    <location>
        <begin position="734"/>
        <end position="777"/>
    </location>
</feature>
<evidence type="ECO:0000256" key="3">
    <source>
        <dbReference type="PROSITE-ProRule" id="PRU00339"/>
    </source>
</evidence>
<feature type="compositionally biased region" description="Acidic residues" evidence="4">
    <location>
        <begin position="750"/>
        <end position="777"/>
    </location>
</feature>
<dbReference type="EMBL" id="KL662130">
    <property type="protein sequence ID" value="KFM26675.1"/>
    <property type="molecule type" value="Genomic_DNA"/>
</dbReference>
<dbReference type="SMART" id="SM00028">
    <property type="entry name" value="TPR"/>
    <property type="match status" value="3"/>
</dbReference>